<dbReference type="PANTHER" id="PTHR45905">
    <property type="entry name" value="GOLGI-LOCALIZED, GAMMA-ADAPTIN EAR CONTAINING, ARF BINDING PROTEIN"/>
    <property type="match status" value="1"/>
</dbReference>
<dbReference type="VEuPathDB" id="VectorBase:MDOA001136"/>
<dbReference type="STRING" id="7370.A0A1I8M4F7"/>
<dbReference type="Pfam" id="PF00790">
    <property type="entry name" value="VHS"/>
    <property type="match status" value="1"/>
</dbReference>
<dbReference type="GO" id="GO:0043130">
    <property type="term" value="F:ubiquitin binding"/>
    <property type="evidence" value="ECO:0007669"/>
    <property type="project" value="InterPro"/>
</dbReference>
<keyword evidence="14" id="KW-1185">Reference proteome</keyword>
<evidence type="ECO:0000259" key="10">
    <source>
        <dbReference type="PROSITE" id="PS50179"/>
    </source>
</evidence>
<dbReference type="SUPFAM" id="SSF89009">
    <property type="entry name" value="GAT-like domain"/>
    <property type="match status" value="1"/>
</dbReference>
<evidence type="ECO:0000259" key="11">
    <source>
        <dbReference type="PROSITE" id="PS50180"/>
    </source>
</evidence>
<evidence type="ECO:0000313" key="15">
    <source>
        <dbReference type="RefSeq" id="XP_005184092.1"/>
    </source>
</evidence>
<dbReference type="GO" id="GO:0006893">
    <property type="term" value="P:Golgi to plasma membrane transport"/>
    <property type="evidence" value="ECO:0007669"/>
    <property type="project" value="TreeGrafter"/>
</dbReference>
<evidence type="ECO:0000256" key="2">
    <source>
        <dbReference type="ARBA" id="ARBA00004220"/>
    </source>
</evidence>
<dbReference type="PANTHER" id="PTHR45905:SF1">
    <property type="entry name" value="GOLGI-LOCALIZED, GAMMA-ADAPTIN EAR CONTAINING, ARF BINDING PROTEIN"/>
    <property type="match status" value="1"/>
</dbReference>
<evidence type="ECO:0000256" key="9">
    <source>
        <dbReference type="SAM" id="MobiDB-lite"/>
    </source>
</evidence>
<evidence type="ECO:0000256" key="7">
    <source>
        <dbReference type="ARBA" id="ARBA00022927"/>
    </source>
</evidence>
<dbReference type="PROSITE" id="PS50179">
    <property type="entry name" value="VHS"/>
    <property type="match status" value="1"/>
</dbReference>
<dbReference type="KEGG" id="mde:101899918"/>
<dbReference type="GO" id="GO:0035091">
    <property type="term" value="F:phosphatidylinositol binding"/>
    <property type="evidence" value="ECO:0007669"/>
    <property type="project" value="InterPro"/>
</dbReference>
<evidence type="ECO:0000259" key="12">
    <source>
        <dbReference type="PROSITE" id="PS50909"/>
    </source>
</evidence>
<dbReference type="Gene3D" id="1.25.40.90">
    <property type="match status" value="1"/>
</dbReference>
<feature type="region of interest" description="Disordered" evidence="9">
    <location>
        <begin position="366"/>
        <end position="389"/>
    </location>
</feature>
<dbReference type="GO" id="GO:0031267">
    <property type="term" value="F:small GTPase binding"/>
    <property type="evidence" value="ECO:0007669"/>
    <property type="project" value="InterPro"/>
</dbReference>
<dbReference type="Gene3D" id="2.60.40.1230">
    <property type="match status" value="1"/>
</dbReference>
<dbReference type="SUPFAM" id="SSF49348">
    <property type="entry name" value="Clathrin adaptor appendage domain"/>
    <property type="match status" value="1"/>
</dbReference>
<dbReference type="eggNOG" id="KOG1086">
    <property type="taxonomic scope" value="Eukaryota"/>
</dbReference>
<dbReference type="InterPro" id="IPR027422">
    <property type="entry name" value="GGA1-3"/>
</dbReference>
<name>A0A1I8M4F7_MUSDO</name>
<dbReference type="SUPFAM" id="SSF48464">
    <property type="entry name" value="ENTH/VHS domain"/>
    <property type="match status" value="1"/>
</dbReference>
<evidence type="ECO:0000256" key="4">
    <source>
        <dbReference type="ARBA" id="ARBA00022448"/>
    </source>
</evidence>
<feature type="domain" description="VHS" evidence="10">
    <location>
        <begin position="15"/>
        <end position="146"/>
    </location>
</feature>
<dbReference type="RefSeq" id="XP_005184092.1">
    <property type="nucleotide sequence ID" value="XM_005184035.3"/>
</dbReference>
<dbReference type="AlphaFoldDB" id="A0A1I8M4F7"/>
<dbReference type="SMART" id="SM00288">
    <property type="entry name" value="VHS"/>
    <property type="match status" value="1"/>
</dbReference>
<dbReference type="GO" id="GO:0031901">
    <property type="term" value="C:early endosome membrane"/>
    <property type="evidence" value="ECO:0007669"/>
    <property type="project" value="UniProtKB-SubCell"/>
</dbReference>
<dbReference type="GO" id="GO:0006886">
    <property type="term" value="P:intracellular protein transport"/>
    <property type="evidence" value="ECO:0007669"/>
    <property type="project" value="InterPro"/>
</dbReference>
<keyword evidence="6" id="KW-0832">Ubl conjugation</keyword>
<dbReference type="Pfam" id="PF02883">
    <property type="entry name" value="Alpha_adaptinC2"/>
    <property type="match status" value="1"/>
</dbReference>
<comment type="subcellular location">
    <subcellularLocation>
        <location evidence="2">Early endosome membrane</location>
        <topology evidence="2">Peripheral membrane protein</topology>
    </subcellularLocation>
    <subcellularLocation>
        <location evidence="1">Golgi apparatus</location>
        <location evidence="1">trans-Golgi network membrane</location>
        <topology evidence="1">Peripheral membrane protein</topology>
    </subcellularLocation>
</comment>
<dbReference type="OrthoDB" id="447025at2759"/>
<dbReference type="InterPro" id="IPR038425">
    <property type="entry name" value="GAT_sf"/>
</dbReference>
<dbReference type="PROSITE" id="PS50909">
    <property type="entry name" value="GAT"/>
    <property type="match status" value="1"/>
</dbReference>
<evidence type="ECO:0000313" key="13">
    <source>
        <dbReference type="EnsemblMetazoa" id="MDOA001136-PA"/>
    </source>
</evidence>
<gene>
    <name evidence="13" type="primary">101899918</name>
    <name evidence="15" type="synonym">LOC101899918</name>
</gene>
<evidence type="ECO:0000256" key="5">
    <source>
        <dbReference type="ARBA" id="ARBA00022753"/>
    </source>
</evidence>
<dbReference type="Pfam" id="PF03127">
    <property type="entry name" value="GAT"/>
    <property type="match status" value="1"/>
</dbReference>
<protein>
    <submittedName>
        <fullName evidence="15">ADP-ribosylation factor-binding protein GGA1</fullName>
    </submittedName>
</protein>
<evidence type="ECO:0000256" key="8">
    <source>
        <dbReference type="ARBA" id="ARBA00023034"/>
    </source>
</evidence>
<dbReference type="PROSITE" id="PS50180">
    <property type="entry name" value="GAE"/>
    <property type="match status" value="1"/>
</dbReference>
<dbReference type="Proteomes" id="UP001652621">
    <property type="component" value="Unplaced"/>
</dbReference>
<dbReference type="EnsemblMetazoa" id="MDOA001136-RA">
    <property type="protein sequence ID" value="MDOA001136-PA"/>
    <property type="gene ID" value="MDOA001136"/>
</dbReference>
<comment type="similarity">
    <text evidence="3">Belongs to the GGA protein family.</text>
</comment>
<keyword evidence="8" id="KW-0333">Golgi apparatus</keyword>
<evidence type="ECO:0000256" key="3">
    <source>
        <dbReference type="ARBA" id="ARBA00008099"/>
    </source>
</evidence>
<organism evidence="13">
    <name type="scientific">Musca domestica</name>
    <name type="common">House fly</name>
    <dbReference type="NCBI Taxonomy" id="7370"/>
    <lineage>
        <taxon>Eukaryota</taxon>
        <taxon>Metazoa</taxon>
        <taxon>Ecdysozoa</taxon>
        <taxon>Arthropoda</taxon>
        <taxon>Hexapoda</taxon>
        <taxon>Insecta</taxon>
        <taxon>Pterygota</taxon>
        <taxon>Neoptera</taxon>
        <taxon>Endopterygota</taxon>
        <taxon>Diptera</taxon>
        <taxon>Brachycera</taxon>
        <taxon>Muscomorpha</taxon>
        <taxon>Muscoidea</taxon>
        <taxon>Muscidae</taxon>
        <taxon>Musca</taxon>
    </lineage>
</organism>
<dbReference type="GO" id="GO:0034394">
    <property type="term" value="P:protein localization to cell surface"/>
    <property type="evidence" value="ECO:0007669"/>
    <property type="project" value="TreeGrafter"/>
</dbReference>
<reference evidence="15" key="2">
    <citation type="submission" date="2025-04" db="UniProtKB">
        <authorList>
            <consortium name="RefSeq"/>
        </authorList>
    </citation>
    <scope>IDENTIFICATION</scope>
    <source>
        <strain evidence="15">Aabys</strain>
    </source>
</reference>
<dbReference type="Gene3D" id="1.20.58.160">
    <property type="match status" value="1"/>
</dbReference>
<dbReference type="VEuPathDB" id="VectorBase:MDOMA2_016168"/>
<feature type="region of interest" description="Disordered" evidence="9">
    <location>
        <begin position="429"/>
        <end position="452"/>
    </location>
</feature>
<evidence type="ECO:0000313" key="14">
    <source>
        <dbReference type="Proteomes" id="UP001652621"/>
    </source>
</evidence>
<keyword evidence="7" id="KW-0653">Protein transport</keyword>
<sequence length="721" mass="80264">MTTDESLLEEMLKRSTNPSDVEVDNMAVQIFCLLVNSNKDGLVEKAQQLIVDKIKSSNTTEADKAIGLLEECMSKGGEDFQRKTAKFAFLNKLIGLVLDKATTGSLPDPPVPVQTKKRIMECLMLWTVEHADKPKIQEAYDNLKKQVNFAHGPAASVSGSLKTSSTNDGTVQNRGDPRASILGKDDLLLAKLLKEGGEENYRKANLVIQHRFNQEARRIEFICHLKSELKKIEDTMELLEQMLGVYCLESSAEDKEIIQSLYGTCEAHNVQMARWPDFLGDSEPDFLADVLVIKDNLVSLLQRYNEVINGSEIKIQTKKPTNHVIQGSNATPLINASASSPSNIAKSSTTSNADILSELLGDSLKPTISSSASPKTDSTTKPKQNNANSTFDELTEIFGSIENQKNDPTNYPTDLLNNLDLLEPISVFNTKSNNEKSEGDTNNDDDEMQQKQHGFKELREIDKLSEELFKKSLQTELRQSTFKKEPEKITLNDLAKDKMQTSLKPHLNGNSPILDCRQPSDEIELKADNTKTAEEIKKPLKVDNEQPLPLNEIITRECDQEPTTKAAENITQEKAPVVPVVSKPLAEIQIDLDDLTPLAEGQRILLDDEDIEVSLNFTADRPSPHVSVIVMSVMNKSRLPVEDFQFEASVKKPCKVRLLPPTDVRLAPRKPFRPSEPINQVILLMNPTEKPVDITCIVGYRLGDDPDPVKESITAKGIPYV</sequence>
<dbReference type="InterPro" id="IPR013041">
    <property type="entry name" value="Clathrin_app_Ig-like_sf"/>
</dbReference>
<dbReference type="InterPro" id="IPR008152">
    <property type="entry name" value="Clathrin_a/b/g-adaptin_app_Ig"/>
</dbReference>
<keyword evidence="5" id="KW-0967">Endosome</keyword>
<dbReference type="GO" id="GO:0005802">
    <property type="term" value="C:trans-Golgi network"/>
    <property type="evidence" value="ECO:0007669"/>
    <property type="project" value="InterPro"/>
</dbReference>
<evidence type="ECO:0000256" key="6">
    <source>
        <dbReference type="ARBA" id="ARBA00022843"/>
    </source>
</evidence>
<dbReference type="InterPro" id="IPR008153">
    <property type="entry name" value="GAE_dom"/>
</dbReference>
<keyword evidence="4" id="KW-0813">Transport</keyword>
<dbReference type="SMART" id="SM00809">
    <property type="entry name" value="Alpha_adaptinC2"/>
    <property type="match status" value="1"/>
</dbReference>
<reference evidence="13" key="1">
    <citation type="submission" date="2020-05" db="UniProtKB">
        <authorList>
            <consortium name="EnsemblMetazoa"/>
        </authorList>
    </citation>
    <scope>IDENTIFICATION</scope>
    <source>
        <strain evidence="13">Aabys</strain>
    </source>
</reference>
<dbReference type="InterPro" id="IPR008942">
    <property type="entry name" value="ENTH_VHS"/>
</dbReference>
<feature type="domain" description="GAE" evidence="11">
    <location>
        <begin position="598"/>
        <end position="717"/>
    </location>
</feature>
<accession>A0A1I8M4F7</accession>
<evidence type="ECO:0000256" key="1">
    <source>
        <dbReference type="ARBA" id="ARBA00004150"/>
    </source>
</evidence>
<dbReference type="InterPro" id="IPR004152">
    <property type="entry name" value="GAT_dom"/>
</dbReference>
<proteinExistence type="inferred from homology"/>
<feature type="domain" description="GAT" evidence="12">
    <location>
        <begin position="182"/>
        <end position="309"/>
    </location>
</feature>
<dbReference type="InterPro" id="IPR002014">
    <property type="entry name" value="VHS_dom"/>
</dbReference>